<reference evidence="1" key="1">
    <citation type="submission" date="2023-06" db="EMBL/GenBank/DDBJ databases">
        <title>Genomic of Parafulvivirga corallium.</title>
        <authorList>
            <person name="Wang G."/>
        </authorList>
    </citation>
    <scope>NUCLEOTIDE SEQUENCE</scope>
    <source>
        <strain evidence="1">BMA10</strain>
    </source>
</reference>
<dbReference type="RefSeq" id="WP_346753774.1">
    <property type="nucleotide sequence ID" value="NZ_JAUJEA010000008.1"/>
</dbReference>
<sequence>MEQDVPIPQNINTHFNDIALNYSLVSFPFSTKLSFDPLFEQFEKELKNNDGNLYLQKKILKGLKNFPELRKTIEDVSELTRYEEVMDLVVSSLFPVANMENALTAITQPFQMEAIYSTPKYREIINFSSHNTDEESAITFGKTLHAYKKILKQFYNKDVLVPKPILFNFPEKETGLNKYYKININDSYCKIIAKKPVKPLSAEEIAHLLDNFWDVNLWMEHIPPENFEFHGFYMLDFIDVTDQEALSAIKYHLLDKGTIISGNSFTRLQDGLRDYFRTSSLRLGLVAFNYDNSNSFDEYRKNWNSIAFSRELECTDYKDSIYEKVCLDKKPVAIESMENYRGPEKLKRAILDQGIKSLIVAPLTYDGEIIGLLEIGAEETGHINSFSILKAKELIALFSIAVKRSMDELESEVEAVIKEEYTAIHPTVAWKFTRAAYKMIHDKREGKSYESESIVFSDVYPLFGLSDIRNSSIERNKAIKDDLIEHLKLVKNVIEKAIEHKPLPILKELNYRSQKKIDSIKKGLSSGDEVSILEFIKTEVEPVFDYLTKNEFFLGDAYHTYKNALDAEYGTLYRKRKSFEDSLTKINYTISSYLELEDEKAQEMFPHYFEKYKTDGVEYNIYIGNSLVQHGGFDMLHLRNMRLWQLKLMSEVARISYELKPNLDMPLDTTHLILVQSNPLAIRFRQDEKKFDVDGAYNIRYEIVKKRIDKAYIKGTSERLTQPGMIAIVYTQPREADEYRKYIAYLQAEGYLQNKIEDLELEELQGAQGLKALRVQVDLKSDRKKRAGKPTEKLDFKDVITEN</sequence>
<dbReference type="InterPro" id="IPR029016">
    <property type="entry name" value="GAF-like_dom_sf"/>
</dbReference>
<organism evidence="1 2">
    <name type="scientific">Splendidivirga corallicola</name>
    <dbReference type="NCBI Taxonomy" id="3051826"/>
    <lineage>
        <taxon>Bacteria</taxon>
        <taxon>Pseudomonadati</taxon>
        <taxon>Bacteroidota</taxon>
        <taxon>Cytophagia</taxon>
        <taxon>Cytophagales</taxon>
        <taxon>Splendidivirgaceae</taxon>
        <taxon>Splendidivirga</taxon>
    </lineage>
</organism>
<dbReference type="EMBL" id="JAUJEA010000008">
    <property type="protein sequence ID" value="MDN5203751.1"/>
    <property type="molecule type" value="Genomic_DNA"/>
</dbReference>
<protein>
    <submittedName>
        <fullName evidence="1">GAF domain-containing protein</fullName>
    </submittedName>
</protein>
<accession>A0ABT8KSL7</accession>
<comment type="caution">
    <text evidence="1">The sequence shown here is derived from an EMBL/GenBank/DDBJ whole genome shotgun (WGS) entry which is preliminary data.</text>
</comment>
<proteinExistence type="predicted"/>
<keyword evidence="2" id="KW-1185">Reference proteome</keyword>
<name>A0ABT8KSL7_9BACT</name>
<dbReference type="Proteomes" id="UP001172082">
    <property type="component" value="Unassembled WGS sequence"/>
</dbReference>
<dbReference type="SUPFAM" id="SSF55781">
    <property type="entry name" value="GAF domain-like"/>
    <property type="match status" value="1"/>
</dbReference>
<evidence type="ECO:0000313" key="2">
    <source>
        <dbReference type="Proteomes" id="UP001172082"/>
    </source>
</evidence>
<evidence type="ECO:0000313" key="1">
    <source>
        <dbReference type="EMBL" id="MDN5203751.1"/>
    </source>
</evidence>
<gene>
    <name evidence="1" type="ORF">QQ008_20340</name>
</gene>
<dbReference type="Gene3D" id="3.30.450.40">
    <property type="match status" value="1"/>
</dbReference>